<dbReference type="GO" id="GO:0017057">
    <property type="term" value="F:6-phosphogluconolactonase activity"/>
    <property type="evidence" value="ECO:0007669"/>
    <property type="project" value="TreeGrafter"/>
</dbReference>
<dbReference type="Proteomes" id="UP000664132">
    <property type="component" value="Unassembled WGS sequence"/>
</dbReference>
<dbReference type="Gene3D" id="2.130.10.10">
    <property type="entry name" value="YVTN repeat-like/Quinoprotein amine dehydrogenase"/>
    <property type="match status" value="1"/>
</dbReference>
<dbReference type="EMBL" id="JAFJYH010000201">
    <property type="protein sequence ID" value="KAG4415975.1"/>
    <property type="molecule type" value="Genomic_DNA"/>
</dbReference>
<keyword evidence="3" id="KW-1185">Reference proteome</keyword>
<dbReference type="InterPro" id="IPR050282">
    <property type="entry name" value="Cycloisomerase_2"/>
</dbReference>
<dbReference type="InterPro" id="IPR019405">
    <property type="entry name" value="Lactonase_7-beta_prop"/>
</dbReference>
<accession>A0A8H7W3M6</accession>
<dbReference type="SUPFAM" id="SSF63825">
    <property type="entry name" value="YWTD domain"/>
    <property type="match status" value="1"/>
</dbReference>
<name>A0A8H7W3M6_9HELO</name>
<dbReference type="Pfam" id="PF10282">
    <property type="entry name" value="Lactonase"/>
    <property type="match status" value="1"/>
</dbReference>
<dbReference type="PANTHER" id="PTHR30344:SF4">
    <property type="entry name" value="CYCLASE, PUTATIVE (AFU_ORTHOLOGUE AFUA_6G11580)-RELATED"/>
    <property type="match status" value="1"/>
</dbReference>
<evidence type="ECO:0000313" key="3">
    <source>
        <dbReference type="Proteomes" id="UP000664132"/>
    </source>
</evidence>
<comment type="similarity">
    <text evidence="1">Belongs to the cycloisomerase 2 family.</text>
</comment>
<dbReference type="OrthoDB" id="1715191at2759"/>
<gene>
    <name evidence="2" type="ORF">IFR04_010860</name>
</gene>
<dbReference type="InterPro" id="IPR015943">
    <property type="entry name" value="WD40/YVTN_repeat-like_dom_sf"/>
</dbReference>
<dbReference type="PANTHER" id="PTHR30344">
    <property type="entry name" value="6-PHOSPHOGLUCONOLACTONASE-RELATED"/>
    <property type="match status" value="1"/>
</dbReference>
<protein>
    <submittedName>
        <fullName evidence="2">Uncharacterized protein</fullName>
    </submittedName>
</protein>
<sequence length="247" mass="27107">MSVDAQGALAETVQDFDYWPDSGVHGSAFNKMNNILYAADTLGNAIWTQPIDKKSGRLGRPIYITKGLKDHDGPRHVIPHPSGNALYAVMEGSNQMVWYGISRHTQKPKLRGVYNLLPEDLLGGGNHWANEVVVSPSGAYIWATTRGRGEGTYGYIAVFSADMETGEIQYRNLLRPTTTSGGVANVVIPSGFDDRIIALTDNEIGFLEIWQLDEDAMWAEPVSRIVLSDQGNSRYKSGCCANAVWVD</sequence>
<organism evidence="2 3">
    <name type="scientific">Cadophora malorum</name>
    <dbReference type="NCBI Taxonomy" id="108018"/>
    <lineage>
        <taxon>Eukaryota</taxon>
        <taxon>Fungi</taxon>
        <taxon>Dikarya</taxon>
        <taxon>Ascomycota</taxon>
        <taxon>Pezizomycotina</taxon>
        <taxon>Leotiomycetes</taxon>
        <taxon>Helotiales</taxon>
        <taxon>Ploettnerulaceae</taxon>
        <taxon>Cadophora</taxon>
    </lineage>
</organism>
<evidence type="ECO:0000313" key="2">
    <source>
        <dbReference type="EMBL" id="KAG4415975.1"/>
    </source>
</evidence>
<evidence type="ECO:0000256" key="1">
    <source>
        <dbReference type="ARBA" id="ARBA00005564"/>
    </source>
</evidence>
<proteinExistence type="inferred from homology"/>
<comment type="caution">
    <text evidence="2">The sequence shown here is derived from an EMBL/GenBank/DDBJ whole genome shotgun (WGS) entry which is preliminary data.</text>
</comment>
<reference evidence="2" key="1">
    <citation type="submission" date="2021-02" db="EMBL/GenBank/DDBJ databases">
        <title>Genome sequence Cadophora malorum strain M34.</title>
        <authorList>
            <person name="Stefanovic E."/>
            <person name="Vu D."/>
            <person name="Scully C."/>
            <person name="Dijksterhuis J."/>
            <person name="Roader J."/>
            <person name="Houbraken J."/>
        </authorList>
    </citation>
    <scope>NUCLEOTIDE SEQUENCE</scope>
    <source>
        <strain evidence="2">M34</strain>
    </source>
</reference>
<dbReference type="AlphaFoldDB" id="A0A8H7W3M6"/>